<dbReference type="GO" id="GO:0016020">
    <property type="term" value="C:membrane"/>
    <property type="evidence" value="ECO:0007669"/>
    <property type="project" value="UniProtKB-SubCell"/>
</dbReference>
<accession>A0A8X7RF79</accession>
<dbReference type="Gene3D" id="1.20.120.990">
    <property type="entry name" value="Glycosyltransferase family 88, C-terminal domain"/>
    <property type="match status" value="1"/>
</dbReference>
<evidence type="ECO:0000256" key="5">
    <source>
        <dbReference type="ARBA" id="ARBA00022723"/>
    </source>
</evidence>
<keyword evidence="4" id="KW-0349">Heme</keyword>
<comment type="caution">
    <text evidence="11">The sequence shown here is derived from an EMBL/GenBank/DDBJ whole genome shotgun (WGS) entry which is preliminary data.</text>
</comment>
<feature type="region of interest" description="Disordered" evidence="10">
    <location>
        <begin position="140"/>
        <end position="174"/>
    </location>
</feature>
<organism evidence="11 12">
    <name type="scientific">Brassica carinata</name>
    <name type="common">Ethiopian mustard</name>
    <name type="synonym">Abyssinian cabbage</name>
    <dbReference type="NCBI Taxonomy" id="52824"/>
    <lineage>
        <taxon>Eukaryota</taxon>
        <taxon>Viridiplantae</taxon>
        <taxon>Streptophyta</taxon>
        <taxon>Embryophyta</taxon>
        <taxon>Tracheophyta</taxon>
        <taxon>Spermatophyta</taxon>
        <taxon>Magnoliopsida</taxon>
        <taxon>eudicotyledons</taxon>
        <taxon>Gunneridae</taxon>
        <taxon>Pentapetalae</taxon>
        <taxon>rosids</taxon>
        <taxon>malvids</taxon>
        <taxon>Brassicales</taxon>
        <taxon>Brassicaceae</taxon>
        <taxon>Brassiceae</taxon>
        <taxon>Brassica</taxon>
    </lineage>
</organism>
<dbReference type="PANTHER" id="PTHR24282">
    <property type="entry name" value="CYTOCHROME P450 FAMILY MEMBER"/>
    <property type="match status" value="1"/>
</dbReference>
<evidence type="ECO:0000256" key="4">
    <source>
        <dbReference type="ARBA" id="ARBA00022617"/>
    </source>
</evidence>
<reference evidence="11 12" key="1">
    <citation type="submission" date="2020-02" db="EMBL/GenBank/DDBJ databases">
        <authorList>
            <person name="Ma Q."/>
            <person name="Huang Y."/>
            <person name="Song X."/>
            <person name="Pei D."/>
        </authorList>
    </citation>
    <scope>NUCLEOTIDE SEQUENCE [LARGE SCALE GENOMIC DNA]</scope>
    <source>
        <strain evidence="11">Sxm20200214</strain>
        <tissue evidence="11">Leaf</tissue>
    </source>
</reference>
<dbReference type="GO" id="GO:0046872">
    <property type="term" value="F:metal ion binding"/>
    <property type="evidence" value="ECO:0007669"/>
    <property type="project" value="UniProtKB-KW"/>
</dbReference>
<evidence type="ECO:0000313" key="11">
    <source>
        <dbReference type="EMBL" id="KAG2284184.1"/>
    </source>
</evidence>
<keyword evidence="12" id="KW-1185">Reference proteome</keyword>
<dbReference type="GO" id="GO:0004497">
    <property type="term" value="F:monooxygenase activity"/>
    <property type="evidence" value="ECO:0007669"/>
    <property type="project" value="UniProtKB-KW"/>
</dbReference>
<evidence type="ECO:0000256" key="1">
    <source>
        <dbReference type="ARBA" id="ARBA00001971"/>
    </source>
</evidence>
<dbReference type="PANTHER" id="PTHR24282:SF36">
    <property type="entry name" value="CYTOCHROME P450 714A1-RELATED"/>
    <property type="match status" value="1"/>
</dbReference>
<protein>
    <submittedName>
        <fullName evidence="11">Uncharacterized protein</fullName>
    </submittedName>
</protein>
<evidence type="ECO:0000256" key="8">
    <source>
        <dbReference type="ARBA" id="ARBA00023033"/>
    </source>
</evidence>
<evidence type="ECO:0000256" key="9">
    <source>
        <dbReference type="ARBA" id="ARBA00023136"/>
    </source>
</evidence>
<comment type="similarity">
    <text evidence="3">Belongs to the cytochrome P450 family.</text>
</comment>
<evidence type="ECO:0000256" key="6">
    <source>
        <dbReference type="ARBA" id="ARBA00023002"/>
    </source>
</evidence>
<sequence>MIGSMVDSAMQMLRKWEEMVERGGKMGCEIRVDDEDLKDVSADVISRVCFGSSFFKGKEIISMINDLHVSLTLNTFTSSIHAKVSRLLTSKLPAYPQHIPAHLRKKIKGKPQLELTLTTVHNSLDRTVDNQKAVEAKAIAAAHTTSSEQSGSIGEKNQNSTPVHSDSTTSKASSVPFISLSKMSTLTSK</sequence>
<dbReference type="InterPro" id="IPR050665">
    <property type="entry name" value="Cytochrome_P450_Monooxygen"/>
</dbReference>
<keyword evidence="9" id="KW-0472">Membrane</keyword>
<feature type="compositionally biased region" description="Polar residues" evidence="10">
    <location>
        <begin position="143"/>
        <end position="173"/>
    </location>
</feature>
<keyword evidence="6" id="KW-0560">Oxidoreductase</keyword>
<keyword evidence="5" id="KW-0479">Metal-binding</keyword>
<comment type="cofactor">
    <cofactor evidence="1">
        <name>heme</name>
        <dbReference type="ChEBI" id="CHEBI:30413"/>
    </cofactor>
</comment>
<evidence type="ECO:0000256" key="3">
    <source>
        <dbReference type="ARBA" id="ARBA00010617"/>
    </source>
</evidence>
<proteinExistence type="inferred from homology"/>
<dbReference type="OrthoDB" id="1470350at2759"/>
<gene>
    <name evidence="11" type="ORF">Bca52824_055404</name>
</gene>
<evidence type="ECO:0000256" key="7">
    <source>
        <dbReference type="ARBA" id="ARBA00023004"/>
    </source>
</evidence>
<evidence type="ECO:0000256" key="10">
    <source>
        <dbReference type="SAM" id="MobiDB-lite"/>
    </source>
</evidence>
<dbReference type="EMBL" id="JAAMPC010000011">
    <property type="protein sequence ID" value="KAG2284184.1"/>
    <property type="molecule type" value="Genomic_DNA"/>
</dbReference>
<evidence type="ECO:0000256" key="2">
    <source>
        <dbReference type="ARBA" id="ARBA00004167"/>
    </source>
</evidence>
<keyword evidence="7" id="KW-0408">Iron</keyword>
<evidence type="ECO:0000313" key="12">
    <source>
        <dbReference type="Proteomes" id="UP000886595"/>
    </source>
</evidence>
<dbReference type="AlphaFoldDB" id="A0A8X7RF79"/>
<dbReference type="Proteomes" id="UP000886595">
    <property type="component" value="Unassembled WGS sequence"/>
</dbReference>
<name>A0A8X7RF79_BRACI</name>
<comment type="subcellular location">
    <subcellularLocation>
        <location evidence="2">Membrane</location>
        <topology evidence="2">Single-pass membrane protein</topology>
    </subcellularLocation>
</comment>
<keyword evidence="8" id="KW-0503">Monooxygenase</keyword>